<name>A0AAD8A3D2_DIPPU</name>
<dbReference type="Proteomes" id="UP001233999">
    <property type="component" value="Unassembled WGS sequence"/>
</dbReference>
<sequence length="118" mass="13390">TFPESPRWLATKGKTRQCLQVLNQIARVNGTVVPENAMEVLQNLKGNREKGSAIDVRYPYGILGSLCILGTICSLLMPETLNQKLPETLQDSAHFGKNQEFWNFPWKSRNQKYVPTAR</sequence>
<feature type="non-terminal residue" evidence="1">
    <location>
        <position position="1"/>
    </location>
</feature>
<protein>
    <submittedName>
        <fullName evidence="1">Uncharacterized protein</fullName>
    </submittedName>
</protein>
<organism evidence="1 2">
    <name type="scientific">Diploptera punctata</name>
    <name type="common">Pacific beetle cockroach</name>
    <dbReference type="NCBI Taxonomy" id="6984"/>
    <lineage>
        <taxon>Eukaryota</taxon>
        <taxon>Metazoa</taxon>
        <taxon>Ecdysozoa</taxon>
        <taxon>Arthropoda</taxon>
        <taxon>Hexapoda</taxon>
        <taxon>Insecta</taxon>
        <taxon>Pterygota</taxon>
        <taxon>Neoptera</taxon>
        <taxon>Polyneoptera</taxon>
        <taxon>Dictyoptera</taxon>
        <taxon>Blattodea</taxon>
        <taxon>Blaberoidea</taxon>
        <taxon>Blaberidae</taxon>
        <taxon>Diplopterinae</taxon>
        <taxon>Diploptera</taxon>
    </lineage>
</organism>
<reference evidence="1" key="2">
    <citation type="submission" date="2023-05" db="EMBL/GenBank/DDBJ databases">
        <authorList>
            <person name="Fouks B."/>
        </authorList>
    </citation>
    <scope>NUCLEOTIDE SEQUENCE</scope>
    <source>
        <strain evidence="1">Stay&amp;Tobe</strain>
        <tissue evidence="1">Testes</tissue>
    </source>
</reference>
<keyword evidence="2" id="KW-1185">Reference proteome</keyword>
<reference evidence="1" key="1">
    <citation type="journal article" date="2023" name="IScience">
        <title>Live-bearing cockroach genome reveals convergent evolutionary mechanisms linked to viviparity in insects and beyond.</title>
        <authorList>
            <person name="Fouks B."/>
            <person name="Harrison M.C."/>
            <person name="Mikhailova A.A."/>
            <person name="Marchal E."/>
            <person name="English S."/>
            <person name="Carruthers M."/>
            <person name="Jennings E.C."/>
            <person name="Chiamaka E.L."/>
            <person name="Frigard R.A."/>
            <person name="Pippel M."/>
            <person name="Attardo G.M."/>
            <person name="Benoit J.B."/>
            <person name="Bornberg-Bauer E."/>
            <person name="Tobe S.S."/>
        </authorList>
    </citation>
    <scope>NUCLEOTIDE SEQUENCE</scope>
    <source>
        <strain evidence="1">Stay&amp;Tobe</strain>
    </source>
</reference>
<gene>
    <name evidence="1" type="ORF">L9F63_002207</name>
</gene>
<feature type="non-terminal residue" evidence="1">
    <location>
        <position position="118"/>
    </location>
</feature>
<dbReference type="AlphaFoldDB" id="A0AAD8A3D2"/>
<dbReference type="EMBL" id="JASPKZ010003879">
    <property type="protein sequence ID" value="KAJ9591256.1"/>
    <property type="molecule type" value="Genomic_DNA"/>
</dbReference>
<accession>A0AAD8A3D2</accession>
<evidence type="ECO:0000313" key="2">
    <source>
        <dbReference type="Proteomes" id="UP001233999"/>
    </source>
</evidence>
<proteinExistence type="predicted"/>
<dbReference type="Gene3D" id="1.10.286.90">
    <property type="entry name" value="MFS transporter, transmembrane helix TM10b"/>
    <property type="match status" value="1"/>
</dbReference>
<evidence type="ECO:0000313" key="1">
    <source>
        <dbReference type="EMBL" id="KAJ9591256.1"/>
    </source>
</evidence>
<comment type="caution">
    <text evidence="1">The sequence shown here is derived from an EMBL/GenBank/DDBJ whole genome shotgun (WGS) entry which is preliminary data.</text>
</comment>